<dbReference type="GeneID" id="15806553"/>
<name>L1LEE9_THEEQ</name>
<dbReference type="EMBL" id="ACOU01000002">
    <property type="protein sequence ID" value="EKX73630.1"/>
    <property type="molecule type" value="Genomic_DNA"/>
</dbReference>
<dbReference type="RefSeq" id="XP_004833082.1">
    <property type="nucleotide sequence ID" value="XM_004833025.1"/>
</dbReference>
<reference evidence="1 2" key="1">
    <citation type="journal article" date="2012" name="BMC Genomics">
        <title>Comparative genomic analysis and phylogenetic position of Theileria equi.</title>
        <authorList>
            <person name="Kappmeyer L.S."/>
            <person name="Thiagarajan M."/>
            <person name="Herndon D.R."/>
            <person name="Ramsay J.D."/>
            <person name="Caler E."/>
            <person name="Djikeng A."/>
            <person name="Gillespie J.J."/>
            <person name="Lau A.O."/>
            <person name="Roalson E.H."/>
            <person name="Silva J.C."/>
            <person name="Silva M.G."/>
            <person name="Suarez C.E."/>
            <person name="Ueti M.W."/>
            <person name="Nene V.M."/>
            <person name="Mealey R.H."/>
            <person name="Knowles D.P."/>
            <person name="Brayton K.A."/>
        </authorList>
    </citation>
    <scope>NUCLEOTIDE SEQUENCE [LARGE SCALE GENOMIC DNA]</scope>
    <source>
        <strain evidence="1 2">WA</strain>
    </source>
</reference>
<dbReference type="VEuPathDB" id="PiroplasmaDB:BEWA_036660"/>
<keyword evidence="2" id="KW-1185">Reference proteome</keyword>
<accession>L1LEE9</accession>
<proteinExistence type="predicted"/>
<sequence length="86" mass="9451">MIFFARLHFDLTDLKVIIIIISLLLQRACALPPSRDKNPIDLDISGPRPKGVLITKSVIYNEGCYYSVRKDCSGGNKIGDVSDGGK</sequence>
<comment type="caution">
    <text evidence="1">The sequence shown here is derived from an EMBL/GenBank/DDBJ whole genome shotgun (WGS) entry which is preliminary data.</text>
</comment>
<gene>
    <name evidence="1" type="ORF">BEWA_036660</name>
</gene>
<dbReference type="AlphaFoldDB" id="L1LEE9"/>
<protein>
    <submittedName>
        <fullName evidence="1">Signal peptide containing protein</fullName>
    </submittedName>
</protein>
<dbReference type="Proteomes" id="UP000031512">
    <property type="component" value="Unassembled WGS sequence"/>
</dbReference>
<evidence type="ECO:0000313" key="2">
    <source>
        <dbReference type="Proteomes" id="UP000031512"/>
    </source>
</evidence>
<dbReference type="KEGG" id="beq:BEWA_036660"/>
<evidence type="ECO:0000313" key="1">
    <source>
        <dbReference type="EMBL" id="EKX73630.1"/>
    </source>
</evidence>
<organism evidence="1 2">
    <name type="scientific">Theileria equi strain WA</name>
    <dbReference type="NCBI Taxonomy" id="1537102"/>
    <lineage>
        <taxon>Eukaryota</taxon>
        <taxon>Sar</taxon>
        <taxon>Alveolata</taxon>
        <taxon>Apicomplexa</taxon>
        <taxon>Aconoidasida</taxon>
        <taxon>Piroplasmida</taxon>
        <taxon>Theileriidae</taxon>
        <taxon>Theileria</taxon>
    </lineage>
</organism>